<dbReference type="Proteomes" id="UP000604046">
    <property type="component" value="Unassembled WGS sequence"/>
</dbReference>
<protein>
    <submittedName>
        <fullName evidence="2">Uncharacterized protein</fullName>
    </submittedName>
</protein>
<feature type="region of interest" description="Disordered" evidence="1">
    <location>
        <begin position="84"/>
        <end position="103"/>
    </location>
</feature>
<feature type="region of interest" description="Disordered" evidence="1">
    <location>
        <begin position="1"/>
        <end position="37"/>
    </location>
</feature>
<comment type="caution">
    <text evidence="2">The sequence shown here is derived from an EMBL/GenBank/DDBJ whole genome shotgun (WGS) entry which is preliminary data.</text>
</comment>
<gene>
    <name evidence="2" type="ORF">SNAT2548_LOCUS28010</name>
</gene>
<reference evidence="2" key="1">
    <citation type="submission" date="2021-02" db="EMBL/GenBank/DDBJ databases">
        <authorList>
            <person name="Dougan E. K."/>
            <person name="Rhodes N."/>
            <person name="Thang M."/>
            <person name="Chan C."/>
        </authorList>
    </citation>
    <scope>NUCLEOTIDE SEQUENCE</scope>
</reference>
<dbReference type="AlphaFoldDB" id="A0A812SWN1"/>
<sequence length="103" mass="11365">VASAWFFRGQAADSEPSAETGEESELPAATEEGSPPRRAALKQDLVGLKAVEIHSDQTGVYALEDDQHRRVAAFKPASGENFRRQGLSRSWRRSTQRTGCVHR</sequence>
<evidence type="ECO:0000256" key="1">
    <source>
        <dbReference type="SAM" id="MobiDB-lite"/>
    </source>
</evidence>
<feature type="non-terminal residue" evidence="2">
    <location>
        <position position="103"/>
    </location>
</feature>
<dbReference type="EMBL" id="CAJNDS010002499">
    <property type="protein sequence ID" value="CAE7500150.1"/>
    <property type="molecule type" value="Genomic_DNA"/>
</dbReference>
<evidence type="ECO:0000313" key="3">
    <source>
        <dbReference type="Proteomes" id="UP000604046"/>
    </source>
</evidence>
<name>A0A812SWN1_9DINO</name>
<evidence type="ECO:0000313" key="2">
    <source>
        <dbReference type="EMBL" id="CAE7500150.1"/>
    </source>
</evidence>
<proteinExistence type="predicted"/>
<organism evidence="2 3">
    <name type="scientific">Symbiodinium natans</name>
    <dbReference type="NCBI Taxonomy" id="878477"/>
    <lineage>
        <taxon>Eukaryota</taxon>
        <taxon>Sar</taxon>
        <taxon>Alveolata</taxon>
        <taxon>Dinophyceae</taxon>
        <taxon>Suessiales</taxon>
        <taxon>Symbiodiniaceae</taxon>
        <taxon>Symbiodinium</taxon>
    </lineage>
</organism>
<feature type="compositionally biased region" description="Basic residues" evidence="1">
    <location>
        <begin position="90"/>
        <end position="103"/>
    </location>
</feature>
<keyword evidence="3" id="KW-1185">Reference proteome</keyword>
<accession>A0A812SWN1</accession>